<comment type="similarity">
    <text evidence="8">Belongs to the anion channel-forming bestrophin (TC 1.A.46) family.</text>
</comment>
<protein>
    <recommendedName>
        <fullName evidence="12">Bestrophin</fullName>
    </recommendedName>
</protein>
<evidence type="ECO:0008006" key="12">
    <source>
        <dbReference type="Google" id="ProtNLM"/>
    </source>
</evidence>
<evidence type="ECO:0000256" key="6">
    <source>
        <dbReference type="ARBA" id="ARBA00023065"/>
    </source>
</evidence>
<dbReference type="GO" id="GO:0005886">
    <property type="term" value="C:plasma membrane"/>
    <property type="evidence" value="ECO:0007669"/>
    <property type="project" value="UniProtKB-SubCell"/>
</dbReference>
<evidence type="ECO:0000256" key="9">
    <source>
        <dbReference type="SAM" id="Phobius"/>
    </source>
</evidence>
<evidence type="ECO:0000256" key="5">
    <source>
        <dbReference type="ARBA" id="ARBA00022989"/>
    </source>
</evidence>
<evidence type="ECO:0000313" key="10">
    <source>
        <dbReference type="EMBL" id="AQG78185.1"/>
    </source>
</evidence>
<feature type="transmembrane region" description="Helical" evidence="9">
    <location>
        <begin position="28"/>
        <end position="47"/>
    </location>
</feature>
<name>A0A1P9WS28_9BACT</name>
<dbReference type="PANTHER" id="PTHR33281">
    <property type="entry name" value="UPF0187 PROTEIN YNEE"/>
    <property type="match status" value="1"/>
</dbReference>
<keyword evidence="7 9" id="KW-0472">Membrane</keyword>
<keyword evidence="2" id="KW-0813">Transport</keyword>
<evidence type="ECO:0000256" key="3">
    <source>
        <dbReference type="ARBA" id="ARBA00022475"/>
    </source>
</evidence>
<keyword evidence="3" id="KW-1003">Cell membrane</keyword>
<organism evidence="10 11">
    <name type="scientific">Spirosoma montaniterrae</name>
    <dbReference type="NCBI Taxonomy" id="1178516"/>
    <lineage>
        <taxon>Bacteria</taxon>
        <taxon>Pseudomonadati</taxon>
        <taxon>Bacteroidota</taxon>
        <taxon>Cytophagia</taxon>
        <taxon>Cytophagales</taxon>
        <taxon>Cytophagaceae</taxon>
        <taxon>Spirosoma</taxon>
    </lineage>
</organism>
<dbReference type="Pfam" id="PF25539">
    <property type="entry name" value="Bestrophin_2"/>
    <property type="match status" value="1"/>
</dbReference>
<proteinExistence type="inferred from homology"/>
<evidence type="ECO:0000256" key="2">
    <source>
        <dbReference type="ARBA" id="ARBA00022448"/>
    </source>
</evidence>
<evidence type="ECO:0000256" key="8">
    <source>
        <dbReference type="ARBA" id="ARBA00034708"/>
    </source>
</evidence>
<keyword evidence="11" id="KW-1185">Reference proteome</keyword>
<accession>A0A1P9WS28</accession>
<dbReference type="InterPro" id="IPR044669">
    <property type="entry name" value="YneE/VCCN1/2-like"/>
</dbReference>
<evidence type="ECO:0000313" key="11">
    <source>
        <dbReference type="Proteomes" id="UP000187941"/>
    </source>
</evidence>
<gene>
    <name evidence="10" type="ORF">AWR27_01775</name>
</gene>
<keyword evidence="5 9" id="KW-1133">Transmembrane helix</keyword>
<sequence>MVDYNSKEWLRTIFSLDKGDTARKLGPSLLGVLVYSTAVAYFIIEYVHPGPDSDLKNGAIMHSLLGFVISMLLVFRTNTAYDRWWEGRKAWGSLTNNSRNLAIKLAHILGEADTADRQFFRAMIPNYAFALKNHLRGQARPDELVACPGFDPASVDLQKHQPNQVAMRLFGKMDELYQRGVIRAEHLLVLNAEFQSFTDICGICERIHTTPIPYSYSSFLKKFVALYCLTLPLGYVLSLHYWVIPVVLIVFYVLASLELIAEEIEDPFGTDANDLPTDRMATNIRNAVGELL</sequence>
<reference evidence="10 11" key="1">
    <citation type="submission" date="2016-01" db="EMBL/GenBank/DDBJ databases">
        <authorList>
            <person name="Oliw E.H."/>
        </authorList>
    </citation>
    <scope>NUCLEOTIDE SEQUENCE [LARGE SCALE GENOMIC DNA]</scope>
    <source>
        <strain evidence="10 11">DY10</strain>
    </source>
</reference>
<evidence type="ECO:0000256" key="1">
    <source>
        <dbReference type="ARBA" id="ARBA00004651"/>
    </source>
</evidence>
<dbReference type="AlphaFoldDB" id="A0A1P9WS28"/>
<dbReference type="Proteomes" id="UP000187941">
    <property type="component" value="Chromosome"/>
</dbReference>
<feature type="transmembrane region" description="Helical" evidence="9">
    <location>
        <begin position="224"/>
        <end position="254"/>
    </location>
</feature>
<keyword evidence="4 9" id="KW-0812">Transmembrane</keyword>
<comment type="subcellular location">
    <subcellularLocation>
        <location evidence="1">Cell membrane</location>
        <topology evidence="1">Multi-pass membrane protein</topology>
    </subcellularLocation>
</comment>
<evidence type="ECO:0000256" key="7">
    <source>
        <dbReference type="ARBA" id="ARBA00023136"/>
    </source>
</evidence>
<dbReference type="RefSeq" id="WP_077129606.1">
    <property type="nucleotide sequence ID" value="NZ_CP014263.1"/>
</dbReference>
<dbReference type="GO" id="GO:0005254">
    <property type="term" value="F:chloride channel activity"/>
    <property type="evidence" value="ECO:0007669"/>
    <property type="project" value="InterPro"/>
</dbReference>
<dbReference type="OrthoDB" id="445589at2"/>
<evidence type="ECO:0000256" key="4">
    <source>
        <dbReference type="ARBA" id="ARBA00022692"/>
    </source>
</evidence>
<feature type="transmembrane region" description="Helical" evidence="9">
    <location>
        <begin position="59"/>
        <end position="75"/>
    </location>
</feature>
<keyword evidence="6" id="KW-0406">Ion transport</keyword>
<dbReference type="PANTHER" id="PTHR33281:SF19">
    <property type="entry name" value="VOLTAGE-DEPENDENT ANION CHANNEL-FORMING PROTEIN YNEE"/>
    <property type="match status" value="1"/>
</dbReference>
<dbReference type="KEGG" id="smon:AWR27_01775"/>
<dbReference type="EMBL" id="CP014263">
    <property type="protein sequence ID" value="AQG78185.1"/>
    <property type="molecule type" value="Genomic_DNA"/>
</dbReference>